<feature type="region of interest" description="Disordered" evidence="1">
    <location>
        <begin position="45"/>
        <end position="64"/>
    </location>
</feature>
<feature type="compositionally biased region" description="Polar residues" evidence="1">
    <location>
        <begin position="1"/>
        <end position="18"/>
    </location>
</feature>
<name>A0A842HJS9_9BURK</name>
<comment type="caution">
    <text evidence="2">The sequence shown here is derived from an EMBL/GenBank/DDBJ whole genome shotgun (WGS) entry which is preliminary data.</text>
</comment>
<dbReference type="SUPFAM" id="SSF160214">
    <property type="entry name" value="FlaG-like"/>
    <property type="match status" value="1"/>
</dbReference>
<evidence type="ECO:0000256" key="1">
    <source>
        <dbReference type="SAM" id="MobiDB-lite"/>
    </source>
</evidence>
<feature type="region of interest" description="Disordered" evidence="1">
    <location>
        <begin position="1"/>
        <end position="28"/>
    </location>
</feature>
<accession>A0A842HJS9</accession>
<keyword evidence="2" id="KW-0966">Cell projection</keyword>
<evidence type="ECO:0000313" key="2">
    <source>
        <dbReference type="EMBL" id="MBC2768483.1"/>
    </source>
</evidence>
<organism evidence="2 3">
    <name type="scientific">Pusillimonas minor</name>
    <dbReference type="NCBI Taxonomy" id="2697024"/>
    <lineage>
        <taxon>Bacteria</taxon>
        <taxon>Pseudomonadati</taxon>
        <taxon>Pseudomonadota</taxon>
        <taxon>Betaproteobacteria</taxon>
        <taxon>Burkholderiales</taxon>
        <taxon>Alcaligenaceae</taxon>
        <taxon>Pusillimonas</taxon>
    </lineage>
</organism>
<dbReference type="InterPro" id="IPR035924">
    <property type="entry name" value="FlaG-like_sf"/>
</dbReference>
<dbReference type="AlphaFoldDB" id="A0A842HJS9"/>
<keyword evidence="2" id="KW-0969">Cilium</keyword>
<reference evidence="2 3" key="1">
    <citation type="submission" date="2020-08" db="EMBL/GenBank/DDBJ databases">
        <title>Paraeoetvoesia sp. YC-7-48 draft genome sequence.</title>
        <authorList>
            <person name="Yao L."/>
        </authorList>
    </citation>
    <scope>NUCLEOTIDE SEQUENCE [LARGE SCALE GENOMIC DNA]</scope>
    <source>
        <strain evidence="3">YC-7-48</strain>
    </source>
</reference>
<proteinExistence type="predicted"/>
<sequence length="131" mass="14169">MINPLSSSPQTTAVNIQAQDAGRVVSQPEPARVVTALESALDARLNAQDQQQQQQDTSARGLDETLEDLNARMQAWSTGLRFTVDEDAQRVVVSIVDNNTGEVIRTVPSDAVLKVAKMIVQLQGQVVDTKA</sequence>
<dbReference type="EMBL" id="JACJUU010000001">
    <property type="protein sequence ID" value="MBC2768483.1"/>
    <property type="molecule type" value="Genomic_DNA"/>
</dbReference>
<dbReference type="RefSeq" id="WP_185778326.1">
    <property type="nucleotide sequence ID" value="NZ_JACJUU010000001.1"/>
</dbReference>
<dbReference type="Proteomes" id="UP000545386">
    <property type="component" value="Unassembled WGS sequence"/>
</dbReference>
<protein>
    <submittedName>
        <fullName evidence="2">Flagellar protein FlaG</fullName>
    </submittedName>
</protein>
<dbReference type="PANTHER" id="PTHR37166">
    <property type="entry name" value="PROTEIN FLAG"/>
    <property type="match status" value="1"/>
</dbReference>
<dbReference type="Gene3D" id="3.30.160.170">
    <property type="entry name" value="FlaG-like"/>
    <property type="match status" value="1"/>
</dbReference>
<dbReference type="InterPro" id="IPR005186">
    <property type="entry name" value="FlaG"/>
</dbReference>
<keyword evidence="2" id="KW-0282">Flagellum</keyword>
<gene>
    <name evidence="2" type="ORF">GTU67_00970</name>
</gene>
<keyword evidence="3" id="KW-1185">Reference proteome</keyword>
<evidence type="ECO:0000313" key="3">
    <source>
        <dbReference type="Proteomes" id="UP000545386"/>
    </source>
</evidence>
<dbReference type="PANTHER" id="PTHR37166:SF1">
    <property type="entry name" value="PROTEIN FLAG"/>
    <property type="match status" value="1"/>
</dbReference>
<dbReference type="Pfam" id="PF03646">
    <property type="entry name" value="FlaG"/>
    <property type="match status" value="1"/>
</dbReference>